<dbReference type="GO" id="GO:0005829">
    <property type="term" value="C:cytosol"/>
    <property type="evidence" value="ECO:0007669"/>
    <property type="project" value="TreeGrafter"/>
</dbReference>
<dbReference type="InterPro" id="IPR020843">
    <property type="entry name" value="ER"/>
</dbReference>
<proteinExistence type="inferred from homology"/>
<dbReference type="Pfam" id="PF00107">
    <property type="entry name" value="ADH_zinc_N"/>
    <property type="match status" value="1"/>
</dbReference>
<reference evidence="8" key="1">
    <citation type="submission" date="2016-03" db="EMBL/GenBank/DDBJ databases">
        <title>Complete genome sequence of Solimmundus cernigliae, representing a novel lineage of polycyclic aromatic hydrocarbon degraders within the Gammaproteobacteria.</title>
        <authorList>
            <person name="Singleton D.R."/>
            <person name="Dickey A.N."/>
            <person name="Scholl E.H."/>
            <person name="Wright F.A."/>
            <person name="Aitken M.D."/>
        </authorList>
    </citation>
    <scope>NUCLEOTIDE SEQUENCE [LARGE SCALE GENOMIC DNA]</scope>
    <source>
        <strain evidence="8">TR3.2</strain>
    </source>
</reference>
<dbReference type="SMART" id="SM00829">
    <property type="entry name" value="PKS_ER"/>
    <property type="match status" value="1"/>
</dbReference>
<sequence>MQAIEVTIAGGPEVLRLVERPLPEPGPGELRVKNAACGVNFIDIYQRTGFYPQPLPFHPGLEGAGTVDAVGAGVTRYKPGDRVAYPNATAAYAQFTCLPQDRVVPVPDGLDLELAAAAMLQGLTAHALTHSVYAIQPGDTVLIHAAAGGAGQMLVQMAKLRGARVIATVSTEAKAQTARARGADAVILYSKDDFVAETRRLTGGAGVHAVYDSVGASTFLKGFEVLRRRGTMVLFGQSSGPVEPISPLLLLQKGSLFLTRPSLFDYIADADELAARSRDLFAWLTDGRVSLHIDRRLPLAQAAQAHELLASRATSGKLLLIP</sequence>
<dbReference type="EMBL" id="CP014671">
    <property type="protein sequence ID" value="ANX05554.1"/>
    <property type="molecule type" value="Genomic_DNA"/>
</dbReference>
<evidence type="ECO:0000313" key="8">
    <source>
        <dbReference type="Proteomes" id="UP000092952"/>
    </source>
</evidence>
<dbReference type="EC" id="1.6.5.5" evidence="4"/>
<dbReference type="InterPro" id="IPR013149">
    <property type="entry name" value="ADH-like_C"/>
</dbReference>
<dbReference type="InterPro" id="IPR047618">
    <property type="entry name" value="QOR-like"/>
</dbReference>
<dbReference type="FunFam" id="3.40.50.720:FF:000053">
    <property type="entry name" value="Quinone oxidoreductase 1"/>
    <property type="match status" value="1"/>
</dbReference>
<dbReference type="SUPFAM" id="SSF51735">
    <property type="entry name" value="NAD(P)-binding Rossmann-fold domains"/>
    <property type="match status" value="1"/>
</dbReference>
<dbReference type="GO" id="GO:0035925">
    <property type="term" value="F:mRNA 3'-UTR AU-rich region binding"/>
    <property type="evidence" value="ECO:0007669"/>
    <property type="project" value="TreeGrafter"/>
</dbReference>
<dbReference type="PANTHER" id="PTHR48106:SF13">
    <property type="entry name" value="QUINONE OXIDOREDUCTASE-RELATED"/>
    <property type="match status" value="1"/>
</dbReference>
<dbReference type="InterPro" id="IPR011032">
    <property type="entry name" value="GroES-like_sf"/>
</dbReference>
<evidence type="ECO:0000256" key="4">
    <source>
        <dbReference type="ARBA" id="ARBA00038919"/>
    </source>
</evidence>
<organism evidence="7 8">
    <name type="scientific">Immundisolibacter cernigliae</name>
    <dbReference type="NCBI Taxonomy" id="1810504"/>
    <lineage>
        <taxon>Bacteria</taxon>
        <taxon>Pseudomonadati</taxon>
        <taxon>Pseudomonadota</taxon>
        <taxon>Gammaproteobacteria</taxon>
        <taxon>Immundisolibacterales</taxon>
        <taxon>Immundisolibacteraceae</taxon>
        <taxon>Immundisolibacter</taxon>
    </lineage>
</organism>
<protein>
    <recommendedName>
        <fullName evidence="4">NADPH:quinone reductase</fullName>
        <ecNumber evidence="4">1.6.5.5</ecNumber>
    </recommendedName>
</protein>
<comment type="similarity">
    <text evidence="1">Belongs to the zinc-containing alcohol dehydrogenase family. Quinone oxidoreductase subfamily.</text>
</comment>
<dbReference type="RefSeq" id="WP_068807973.1">
    <property type="nucleotide sequence ID" value="NZ_CP014671.1"/>
</dbReference>
<dbReference type="AlphaFoldDB" id="A0A1B1YXF4"/>
<name>A0A1B1YXF4_9GAMM</name>
<keyword evidence="3" id="KW-0560">Oxidoreductase</keyword>
<evidence type="ECO:0000259" key="6">
    <source>
        <dbReference type="SMART" id="SM00829"/>
    </source>
</evidence>
<dbReference type="PANTHER" id="PTHR48106">
    <property type="entry name" value="QUINONE OXIDOREDUCTASE PIG3-RELATED"/>
    <property type="match status" value="1"/>
</dbReference>
<dbReference type="OrthoDB" id="9785812at2"/>
<dbReference type="InterPro" id="IPR013154">
    <property type="entry name" value="ADH-like_N"/>
</dbReference>
<evidence type="ECO:0000256" key="5">
    <source>
        <dbReference type="ARBA" id="ARBA00048980"/>
    </source>
</evidence>
<dbReference type="InterPro" id="IPR002364">
    <property type="entry name" value="Quin_OxRdtase/zeta-crystal_CS"/>
</dbReference>
<accession>A0A1B1YXF4</accession>
<dbReference type="PROSITE" id="PS01162">
    <property type="entry name" value="QOR_ZETA_CRYSTAL"/>
    <property type="match status" value="1"/>
</dbReference>
<feature type="domain" description="Enoyl reductase (ER)" evidence="6">
    <location>
        <begin position="10"/>
        <end position="320"/>
    </location>
</feature>
<dbReference type="GO" id="GO:0070402">
    <property type="term" value="F:NADPH binding"/>
    <property type="evidence" value="ECO:0007669"/>
    <property type="project" value="TreeGrafter"/>
</dbReference>
<comment type="catalytic activity">
    <reaction evidence="5">
        <text>2 a quinone + NADPH + H(+) = 2 a 1,4-benzosemiquinone + NADP(+)</text>
        <dbReference type="Rhea" id="RHEA:14269"/>
        <dbReference type="ChEBI" id="CHEBI:15378"/>
        <dbReference type="ChEBI" id="CHEBI:57783"/>
        <dbReference type="ChEBI" id="CHEBI:58349"/>
        <dbReference type="ChEBI" id="CHEBI:132124"/>
        <dbReference type="ChEBI" id="CHEBI:134225"/>
        <dbReference type="EC" id="1.6.5.5"/>
    </reaction>
</comment>
<dbReference type="Gene3D" id="3.90.180.10">
    <property type="entry name" value="Medium-chain alcohol dehydrogenases, catalytic domain"/>
    <property type="match status" value="1"/>
</dbReference>
<keyword evidence="2" id="KW-0521">NADP</keyword>
<dbReference type="FunCoup" id="A0A1B1YXF4">
    <property type="interactions" value="481"/>
</dbReference>
<dbReference type="InParanoid" id="A0A1B1YXF4"/>
<dbReference type="KEGG" id="gbi:PG2T_07935"/>
<evidence type="ECO:0000256" key="3">
    <source>
        <dbReference type="ARBA" id="ARBA00023002"/>
    </source>
</evidence>
<dbReference type="Proteomes" id="UP000092952">
    <property type="component" value="Chromosome"/>
</dbReference>
<evidence type="ECO:0000256" key="1">
    <source>
        <dbReference type="ARBA" id="ARBA00010371"/>
    </source>
</evidence>
<dbReference type="GO" id="GO:0003960">
    <property type="term" value="F:quinone reductase (NADPH) activity"/>
    <property type="evidence" value="ECO:0007669"/>
    <property type="project" value="UniProtKB-EC"/>
</dbReference>
<dbReference type="SUPFAM" id="SSF50129">
    <property type="entry name" value="GroES-like"/>
    <property type="match status" value="1"/>
</dbReference>
<dbReference type="GO" id="GO:0008270">
    <property type="term" value="F:zinc ion binding"/>
    <property type="evidence" value="ECO:0007669"/>
    <property type="project" value="InterPro"/>
</dbReference>
<dbReference type="CDD" id="cd05286">
    <property type="entry name" value="QOR2"/>
    <property type="match status" value="1"/>
</dbReference>
<dbReference type="STRING" id="1810504.PG2T_07935"/>
<evidence type="ECO:0000313" key="7">
    <source>
        <dbReference type="EMBL" id="ANX05554.1"/>
    </source>
</evidence>
<gene>
    <name evidence="7" type="ORF">PG2T_07935</name>
</gene>
<dbReference type="Pfam" id="PF08240">
    <property type="entry name" value="ADH_N"/>
    <property type="match status" value="1"/>
</dbReference>
<dbReference type="InterPro" id="IPR036291">
    <property type="entry name" value="NAD(P)-bd_dom_sf"/>
</dbReference>
<dbReference type="Gene3D" id="3.40.50.720">
    <property type="entry name" value="NAD(P)-binding Rossmann-like Domain"/>
    <property type="match status" value="1"/>
</dbReference>
<evidence type="ECO:0000256" key="2">
    <source>
        <dbReference type="ARBA" id="ARBA00022857"/>
    </source>
</evidence>
<keyword evidence="8" id="KW-1185">Reference proteome</keyword>